<dbReference type="Proteomes" id="UP001633002">
    <property type="component" value="Unassembled WGS sequence"/>
</dbReference>
<gene>
    <name evidence="1" type="ORF">R1sor_016035</name>
</gene>
<comment type="caution">
    <text evidence="1">The sequence shown here is derived from an EMBL/GenBank/DDBJ whole genome shotgun (WGS) entry which is preliminary data.</text>
</comment>
<organism evidence="1 2">
    <name type="scientific">Riccia sorocarpa</name>
    <dbReference type="NCBI Taxonomy" id="122646"/>
    <lineage>
        <taxon>Eukaryota</taxon>
        <taxon>Viridiplantae</taxon>
        <taxon>Streptophyta</taxon>
        <taxon>Embryophyta</taxon>
        <taxon>Marchantiophyta</taxon>
        <taxon>Marchantiopsida</taxon>
        <taxon>Marchantiidae</taxon>
        <taxon>Marchantiales</taxon>
        <taxon>Ricciaceae</taxon>
        <taxon>Riccia</taxon>
    </lineage>
</organism>
<keyword evidence="2" id="KW-1185">Reference proteome</keyword>
<proteinExistence type="predicted"/>
<dbReference type="AlphaFoldDB" id="A0ABD3HI21"/>
<evidence type="ECO:0000313" key="2">
    <source>
        <dbReference type="Proteomes" id="UP001633002"/>
    </source>
</evidence>
<evidence type="ECO:0000313" key="1">
    <source>
        <dbReference type="EMBL" id="KAL3689726.1"/>
    </source>
</evidence>
<protein>
    <submittedName>
        <fullName evidence="1">Uncharacterized protein</fullName>
    </submittedName>
</protein>
<dbReference type="EMBL" id="JBJQOH010000004">
    <property type="protein sequence ID" value="KAL3689726.1"/>
    <property type="molecule type" value="Genomic_DNA"/>
</dbReference>
<name>A0ABD3HI21_9MARC</name>
<reference evidence="1 2" key="1">
    <citation type="submission" date="2024-09" db="EMBL/GenBank/DDBJ databases">
        <title>Chromosome-scale assembly of Riccia sorocarpa.</title>
        <authorList>
            <person name="Paukszto L."/>
        </authorList>
    </citation>
    <scope>NUCLEOTIDE SEQUENCE [LARGE SCALE GENOMIC DNA]</scope>
    <source>
        <strain evidence="1">LP-2024</strain>
        <tissue evidence="1">Aerial parts of the thallus</tissue>
    </source>
</reference>
<accession>A0ABD3HI21</accession>
<sequence length="632" mass="72481">MAGDIIVKGKRKIGHPNKGISLKLRFPPEEPKGDPLFRPQPGDIIVRDLPASPLSTRLVLRVMCLIKIYQDDYFFVYEDGQAHVVRFTFRSRDKILRVGQFGNRLYSWRFEERAGLYLYWKPEPDRPGRWHKVCEKDNRLDPHDAYVEDENELRAAIKELGHVTSEGQFQPMDGDFIIRTMTAQAWDLPWGQAFQLRVIEPLRNPEEVAEQRKFCSNDVLIRVRLALSALDTSLPHEVVTLMEVFHPTVMAEYHVPMYVVGFLCLGPYHSTAYRDNYRWRYLGYDHQIFHDSNIAQQDQTPGRMSYPSCPARKADIMINFDEVLHDRRSGDRNHVGLGHIIICGDDDVSHSSVTSSNVNKPADLPGTMLVRVGRFFSDDAYGEASQTWNGFHQPYWKGETLPVSDGENRNPFFVWAQRASPSFIIHDGMSADGTGWIDARLHRSLVRFPDSSGPFRPTAWPWSDSDSSGNVNVREPLGGVAPMELYQEVRNVGLWDQKYDSLILRKEVNDQELGGLLNIPEERVHRGSDGTVYLEPGEGEDPQILESFTEIKYSVIAYDPYTPLRDGDHIIRYIMERCDDMPGAWIMSVELYGCSRLQSEWVSDNAHDTKNNFRPGAKLKPLHSLIMKTIRL</sequence>